<organism evidence="2 3">
    <name type="scientific">Nannochloropsis gaditana</name>
    <dbReference type="NCBI Taxonomy" id="72520"/>
    <lineage>
        <taxon>Eukaryota</taxon>
        <taxon>Sar</taxon>
        <taxon>Stramenopiles</taxon>
        <taxon>Ochrophyta</taxon>
        <taxon>Eustigmatophyceae</taxon>
        <taxon>Eustigmatales</taxon>
        <taxon>Monodopsidaceae</taxon>
        <taxon>Nannochloropsis</taxon>
    </lineage>
</organism>
<evidence type="ECO:0000256" key="1">
    <source>
        <dbReference type="SAM" id="MobiDB-lite"/>
    </source>
</evidence>
<feature type="region of interest" description="Disordered" evidence="1">
    <location>
        <begin position="124"/>
        <end position="155"/>
    </location>
</feature>
<proteinExistence type="predicted"/>
<gene>
    <name evidence="2" type="ORF">Naga_101170g1</name>
</gene>
<evidence type="ECO:0000313" key="2">
    <source>
        <dbReference type="EMBL" id="EWM23767.1"/>
    </source>
</evidence>
<accession>W7TBW7</accession>
<evidence type="ECO:0000313" key="3">
    <source>
        <dbReference type="Proteomes" id="UP000019335"/>
    </source>
</evidence>
<dbReference type="Proteomes" id="UP000019335">
    <property type="component" value="Chromosome 16"/>
</dbReference>
<reference evidence="2 3" key="1">
    <citation type="journal article" date="2014" name="Mol. Plant">
        <title>Chromosome Scale Genome Assembly and Transcriptome Profiling of Nannochloropsis gaditana in Nitrogen Depletion.</title>
        <authorList>
            <person name="Corteggiani Carpinelli E."/>
            <person name="Telatin A."/>
            <person name="Vitulo N."/>
            <person name="Forcato C."/>
            <person name="D'Angelo M."/>
            <person name="Schiavon R."/>
            <person name="Vezzi A."/>
            <person name="Giacometti G.M."/>
            <person name="Morosinotto T."/>
            <person name="Valle G."/>
        </authorList>
    </citation>
    <scope>NUCLEOTIDE SEQUENCE [LARGE SCALE GENOMIC DNA]</scope>
    <source>
        <strain evidence="2 3">B-31</strain>
    </source>
</reference>
<protein>
    <submittedName>
        <fullName evidence="2">Uncharacterized protein</fullName>
    </submittedName>
</protein>
<comment type="caution">
    <text evidence="2">The sequence shown here is derived from an EMBL/GenBank/DDBJ whole genome shotgun (WGS) entry which is preliminary data.</text>
</comment>
<feature type="compositionally biased region" description="Pro residues" evidence="1">
    <location>
        <begin position="134"/>
        <end position="148"/>
    </location>
</feature>
<name>W7TBW7_9STRA</name>
<dbReference type="EMBL" id="AZIL01001479">
    <property type="protein sequence ID" value="EWM23767.1"/>
    <property type="molecule type" value="Genomic_DNA"/>
</dbReference>
<sequence length="192" mass="21024">MAFCQHYGERTSFDYLELRALRRVFHTIRITTFDVFSAIDIDAGYGQGRRMNAVLIVMSCFRIPPYPSSLSMVRLQHVAVPFPSFAALATSHSSPQLVARSSALVLHASSLLCPFSGTSHRPSCLSGPQTIPRLPHPPSLPPSRPQPPLEESSMFCSSRTEAIKPTKNIRSTYHTCGLPASCASTSSSSVMR</sequence>
<keyword evidence="3" id="KW-1185">Reference proteome</keyword>
<dbReference type="AlphaFoldDB" id="W7TBW7"/>